<name>A0AAV0NQ35_9ROSI</name>
<protein>
    <submittedName>
        <fullName evidence="1">Uncharacterized protein</fullName>
    </submittedName>
</protein>
<evidence type="ECO:0000313" key="1">
    <source>
        <dbReference type="EMBL" id="CAI0460560.1"/>
    </source>
</evidence>
<dbReference type="Proteomes" id="UP001154282">
    <property type="component" value="Unassembled WGS sequence"/>
</dbReference>
<dbReference type="EMBL" id="CAMGYJ010000008">
    <property type="protein sequence ID" value="CAI0460560.1"/>
    <property type="molecule type" value="Genomic_DNA"/>
</dbReference>
<comment type="caution">
    <text evidence="1">The sequence shown here is derived from an EMBL/GenBank/DDBJ whole genome shotgun (WGS) entry which is preliminary data.</text>
</comment>
<dbReference type="AlphaFoldDB" id="A0AAV0NQ35"/>
<sequence>MCYLDVVFCQITGLRPNNTKSVVCQILGRGQVFAK</sequence>
<organism evidence="1 2">
    <name type="scientific">Linum tenue</name>
    <dbReference type="NCBI Taxonomy" id="586396"/>
    <lineage>
        <taxon>Eukaryota</taxon>
        <taxon>Viridiplantae</taxon>
        <taxon>Streptophyta</taxon>
        <taxon>Embryophyta</taxon>
        <taxon>Tracheophyta</taxon>
        <taxon>Spermatophyta</taxon>
        <taxon>Magnoliopsida</taxon>
        <taxon>eudicotyledons</taxon>
        <taxon>Gunneridae</taxon>
        <taxon>Pentapetalae</taxon>
        <taxon>rosids</taxon>
        <taxon>fabids</taxon>
        <taxon>Malpighiales</taxon>
        <taxon>Linaceae</taxon>
        <taxon>Linum</taxon>
    </lineage>
</organism>
<evidence type="ECO:0000313" key="2">
    <source>
        <dbReference type="Proteomes" id="UP001154282"/>
    </source>
</evidence>
<keyword evidence="2" id="KW-1185">Reference proteome</keyword>
<accession>A0AAV0NQ35</accession>
<reference evidence="1" key="1">
    <citation type="submission" date="2022-08" db="EMBL/GenBank/DDBJ databases">
        <authorList>
            <person name="Gutierrez-Valencia J."/>
        </authorList>
    </citation>
    <scope>NUCLEOTIDE SEQUENCE</scope>
</reference>
<gene>
    <name evidence="1" type="ORF">LITE_LOCUS34516</name>
</gene>
<proteinExistence type="predicted"/>